<name>A0A7J9PI52_METMI</name>
<protein>
    <submittedName>
        <fullName evidence="2">DNA-binding HxlR family transcriptional regulator</fullName>
    </submittedName>
</protein>
<organism evidence="2 3">
    <name type="scientific">Methanococcus maripaludis</name>
    <name type="common">Methanococcus deltae</name>
    <dbReference type="NCBI Taxonomy" id="39152"/>
    <lineage>
        <taxon>Archaea</taxon>
        <taxon>Methanobacteriati</taxon>
        <taxon>Methanobacteriota</taxon>
        <taxon>Methanomada group</taxon>
        <taxon>Methanococci</taxon>
        <taxon>Methanococcales</taxon>
        <taxon>Methanococcaceae</taxon>
        <taxon>Methanococcus</taxon>
    </lineage>
</organism>
<evidence type="ECO:0000259" key="1">
    <source>
        <dbReference type="Pfam" id="PF01638"/>
    </source>
</evidence>
<dbReference type="AlphaFoldDB" id="A0A7J9PI52"/>
<dbReference type="Gene3D" id="1.10.10.10">
    <property type="entry name" value="Winged helix-like DNA-binding domain superfamily/Winged helix DNA-binding domain"/>
    <property type="match status" value="1"/>
</dbReference>
<dbReference type="InterPro" id="IPR036388">
    <property type="entry name" value="WH-like_DNA-bd_sf"/>
</dbReference>
<keyword evidence="2" id="KW-0238">DNA-binding</keyword>
<dbReference type="Proteomes" id="UP000533207">
    <property type="component" value="Unassembled WGS sequence"/>
</dbReference>
<dbReference type="RefSeq" id="WP_012068022.1">
    <property type="nucleotide sequence ID" value="NZ_JACDUL010000004.1"/>
</dbReference>
<gene>
    <name evidence="2" type="ORF">HNP90_001810</name>
</gene>
<dbReference type="EMBL" id="JACDUL010000004">
    <property type="protein sequence ID" value="MBA2862913.1"/>
    <property type="molecule type" value="Genomic_DNA"/>
</dbReference>
<dbReference type="Pfam" id="PF01638">
    <property type="entry name" value="HxlR"/>
    <property type="match status" value="1"/>
</dbReference>
<evidence type="ECO:0000313" key="2">
    <source>
        <dbReference type="EMBL" id="MBA2862913.1"/>
    </source>
</evidence>
<dbReference type="InterPro" id="IPR002577">
    <property type="entry name" value="HTH_HxlR"/>
</dbReference>
<accession>A0A7J9PI52</accession>
<dbReference type="SUPFAM" id="SSF46785">
    <property type="entry name" value="Winged helix' DNA-binding domain"/>
    <property type="match status" value="1"/>
</dbReference>
<evidence type="ECO:0000313" key="3">
    <source>
        <dbReference type="Proteomes" id="UP000533207"/>
    </source>
</evidence>
<sequence length="124" mass="14565">MLMKLITKKNTKAVLDLIIENGEMYFSELQRALDNVNPGTLNRILKELLEEHILKKRVEDEDKAMPKAYYSLTEYGLEVIKLYEKEKKIEKMKPKFYNEIKGDVGQIINIEKADGLEINFKKEK</sequence>
<reference evidence="2 3" key="1">
    <citation type="submission" date="2020-07" db="EMBL/GenBank/DDBJ databases">
        <title>Genomic Encyclopedia of Type Strains, Phase IV (KMG-V): Genome sequencing to study the core and pangenomes of soil and plant-associated prokaryotes.</title>
        <authorList>
            <person name="Whitman W."/>
        </authorList>
    </citation>
    <scope>NUCLEOTIDE SEQUENCE [LARGE SCALE GENOMIC DNA]</scope>
    <source>
        <strain evidence="2 3">C8</strain>
    </source>
</reference>
<dbReference type="GO" id="GO:0003677">
    <property type="term" value="F:DNA binding"/>
    <property type="evidence" value="ECO:0007669"/>
    <property type="project" value="UniProtKB-KW"/>
</dbReference>
<proteinExistence type="predicted"/>
<dbReference type="InterPro" id="IPR036390">
    <property type="entry name" value="WH_DNA-bd_sf"/>
</dbReference>
<comment type="caution">
    <text evidence="2">The sequence shown here is derived from an EMBL/GenBank/DDBJ whole genome shotgun (WGS) entry which is preliminary data.</text>
</comment>
<feature type="domain" description="HTH hxlR-type" evidence="1">
    <location>
        <begin position="6"/>
        <end position="82"/>
    </location>
</feature>